<feature type="compositionally biased region" description="Low complexity" evidence="1">
    <location>
        <begin position="457"/>
        <end position="467"/>
    </location>
</feature>
<feature type="compositionally biased region" description="Low complexity" evidence="1">
    <location>
        <begin position="485"/>
        <end position="498"/>
    </location>
</feature>
<protein>
    <submittedName>
        <fullName evidence="2">Uncharacterized protein</fullName>
    </submittedName>
</protein>
<feature type="region of interest" description="Disordered" evidence="1">
    <location>
        <begin position="429"/>
        <end position="536"/>
    </location>
</feature>
<proteinExistence type="predicted"/>
<reference evidence="2 3" key="1">
    <citation type="submission" date="2022-12" db="EMBL/GenBank/DDBJ databases">
        <title>Genomic features and morphological characterization of a novel Knufia sp. strain isolated from spacecraft assembly facility.</title>
        <authorList>
            <person name="Teixeira M."/>
            <person name="Chander A.M."/>
            <person name="Stajich J.E."/>
            <person name="Venkateswaran K."/>
        </authorList>
    </citation>
    <scope>NUCLEOTIDE SEQUENCE [LARGE SCALE GENOMIC DNA]</scope>
    <source>
        <strain evidence="2 3">FJI-L2-BK-P2</strain>
    </source>
</reference>
<organism evidence="2 3">
    <name type="scientific">Knufia fluminis</name>
    <dbReference type="NCBI Taxonomy" id="191047"/>
    <lineage>
        <taxon>Eukaryota</taxon>
        <taxon>Fungi</taxon>
        <taxon>Dikarya</taxon>
        <taxon>Ascomycota</taxon>
        <taxon>Pezizomycotina</taxon>
        <taxon>Eurotiomycetes</taxon>
        <taxon>Chaetothyriomycetidae</taxon>
        <taxon>Chaetothyriales</taxon>
        <taxon>Trichomeriaceae</taxon>
        <taxon>Knufia</taxon>
    </lineage>
</organism>
<gene>
    <name evidence="2" type="ORF">OHC33_005253</name>
</gene>
<accession>A0AAN8F9L9</accession>
<evidence type="ECO:0000313" key="2">
    <source>
        <dbReference type="EMBL" id="KAK5953981.1"/>
    </source>
</evidence>
<sequence length="548" mass="61188">MGIEGSDQHEALADHTASLAATALQRFFHARPTAGSKLCIPRMFKSSRLAELAPGVFLPEYPQIIKSRQHLIPALAKILTSFKRQNCENVETVQRFDDEHARSNDAEWYEEKLWSSMMNALKMPARARLVGSASKASDGTDYGICSTAHDAVSLCANGEQSARARMSDWELASYDESELDWLPPCKQEEAVDEDMLDLNSGEHSDDDSFLLDASASDEESLFYRSQGVSAEISSRAHRDLANQSEMGTVSRPGRAKPFRGAEQPRGVLTHIDEKDNNTTQALEYCENCSGIGQSLLTHGAGSTLLHEDTKMPDMDDDILIPQDRLSSILCSSSELVSAHCKHRDSDFCPEGDRCSILPEIGEDQFDSDNLDHTLEMPSHSPRQSLSEALGGDRLLWNIWKRRGSAALPEAGDMLELHNMLENDPDMRLLSSKREDQPPQGDSMLFDSYDYSRRPPLSSDSSYTGSSSNELFEEPLEDPVMYSQFTQSSTQAPTSTPTTKKAKRRPSLLQKITRPSRMSEDDILFQQSSPTRQVDIKKRKTLLEYHRGQ</sequence>
<dbReference type="Proteomes" id="UP001316803">
    <property type="component" value="Unassembled WGS sequence"/>
</dbReference>
<keyword evidence="3" id="KW-1185">Reference proteome</keyword>
<dbReference type="AlphaFoldDB" id="A0AAN8F9L9"/>
<evidence type="ECO:0000256" key="1">
    <source>
        <dbReference type="SAM" id="MobiDB-lite"/>
    </source>
</evidence>
<evidence type="ECO:0000313" key="3">
    <source>
        <dbReference type="Proteomes" id="UP001316803"/>
    </source>
</evidence>
<comment type="caution">
    <text evidence="2">The sequence shown here is derived from an EMBL/GenBank/DDBJ whole genome shotgun (WGS) entry which is preliminary data.</text>
</comment>
<name>A0AAN8F9L9_9EURO</name>
<dbReference type="EMBL" id="JAKLMC020000010">
    <property type="protein sequence ID" value="KAK5953981.1"/>
    <property type="molecule type" value="Genomic_DNA"/>
</dbReference>